<keyword evidence="1" id="KW-0732">Signal</keyword>
<evidence type="ECO:0000313" key="2">
    <source>
        <dbReference type="EMBL" id="GAA4740519.1"/>
    </source>
</evidence>
<organism evidence="2 3">
    <name type="scientific">Gordonia alkaliphila</name>
    <dbReference type="NCBI Taxonomy" id="1053547"/>
    <lineage>
        <taxon>Bacteria</taxon>
        <taxon>Bacillati</taxon>
        <taxon>Actinomycetota</taxon>
        <taxon>Actinomycetes</taxon>
        <taxon>Mycobacteriales</taxon>
        <taxon>Gordoniaceae</taxon>
        <taxon>Gordonia</taxon>
    </lineage>
</organism>
<dbReference type="RefSeq" id="WP_345312371.1">
    <property type="nucleotide sequence ID" value="NZ_BAABIE010000002.1"/>
</dbReference>
<gene>
    <name evidence="2" type="ORF">GCM10023217_05760</name>
</gene>
<sequence>MKHATRMATGVGAALAVAGLIGGAGLADAAIKANNHTASGSVSGDRITVTVKNTSTTTGYYSASAMAGDLEKEMDLILDWNRNGDHEQPAPDDVVAAKAKIEKADTTSSGEQPTLVPAGQTGNLALATPGTGSAYTIMTSCVTDVLGNPQAELSTFVLTRSGGGNTGGADSGSLGGGLGSLSGLF</sequence>
<accession>A0ABP8YYB8</accession>
<protein>
    <submittedName>
        <fullName evidence="2">Uncharacterized protein</fullName>
    </submittedName>
</protein>
<keyword evidence="3" id="KW-1185">Reference proteome</keyword>
<reference evidence="3" key="1">
    <citation type="journal article" date="2019" name="Int. J. Syst. Evol. Microbiol.">
        <title>The Global Catalogue of Microorganisms (GCM) 10K type strain sequencing project: providing services to taxonomists for standard genome sequencing and annotation.</title>
        <authorList>
            <consortium name="The Broad Institute Genomics Platform"/>
            <consortium name="The Broad Institute Genome Sequencing Center for Infectious Disease"/>
            <person name="Wu L."/>
            <person name="Ma J."/>
        </authorList>
    </citation>
    <scope>NUCLEOTIDE SEQUENCE [LARGE SCALE GENOMIC DNA]</scope>
    <source>
        <strain evidence="3">JCM 18077</strain>
    </source>
</reference>
<feature type="signal peptide" evidence="1">
    <location>
        <begin position="1"/>
        <end position="29"/>
    </location>
</feature>
<evidence type="ECO:0000256" key="1">
    <source>
        <dbReference type="SAM" id="SignalP"/>
    </source>
</evidence>
<proteinExistence type="predicted"/>
<dbReference type="Proteomes" id="UP001500822">
    <property type="component" value="Unassembled WGS sequence"/>
</dbReference>
<feature type="chain" id="PRO_5046298468" evidence="1">
    <location>
        <begin position="30"/>
        <end position="185"/>
    </location>
</feature>
<evidence type="ECO:0000313" key="3">
    <source>
        <dbReference type="Proteomes" id="UP001500822"/>
    </source>
</evidence>
<comment type="caution">
    <text evidence="2">The sequence shown here is derived from an EMBL/GenBank/DDBJ whole genome shotgun (WGS) entry which is preliminary data.</text>
</comment>
<dbReference type="EMBL" id="BAABIE010000002">
    <property type="protein sequence ID" value="GAA4740519.1"/>
    <property type="molecule type" value="Genomic_DNA"/>
</dbReference>
<name>A0ABP8YYB8_9ACTN</name>